<proteinExistence type="predicted"/>
<organism evidence="1">
    <name type="scientific">Hymenopteran orino-related virus OKIAV85</name>
    <dbReference type="NCBI Taxonomy" id="2789450"/>
    <lineage>
        <taxon>Viruses</taxon>
        <taxon>Riboviria</taxon>
        <taxon>Orthornavirae</taxon>
        <taxon>Negarnaviricota</taxon>
        <taxon>Haploviricotina</taxon>
        <taxon>Monjiviricetes</taxon>
        <taxon>Mononegavirales</taxon>
        <taxon>Nyamiviridae</taxon>
        <taxon>Formivirus</taxon>
        <taxon>Formivirus gorytis</taxon>
    </lineage>
</organism>
<name>A0A7U3NUS3_9MONO</name>
<reference evidence="1" key="2">
    <citation type="submission" date="2020-09" db="EMBL/GenBank/DDBJ databases">
        <authorList>
            <person name="Kaefer S."/>
            <person name="Paraskevopoulou S."/>
            <person name="Zirkel F."/>
            <person name="Wieseke N."/>
            <person name="Donath A."/>
            <person name="Petersen M."/>
            <person name="Jones T.C."/>
            <person name="Liu S."/>
            <person name="Zhou X."/>
            <person name="Middendorf M."/>
            <person name="Junglen S."/>
            <person name="Misof B."/>
            <person name="Drosten C."/>
        </authorList>
    </citation>
    <scope>NUCLEOTIDE SEQUENCE</scope>
    <source>
        <strain evidence="1">OKIAV85</strain>
    </source>
</reference>
<accession>A0A7U3NUS3</accession>
<reference evidence="1" key="1">
    <citation type="journal article" date="2019" name="PLoS Pathog.">
        <title>Re-assessing the diversity of negative strand RNA viruses in insects.</title>
        <authorList>
            <person name="Kafer S."/>
            <person name="Paraskevopoulou S."/>
            <person name="Zirkel F."/>
            <person name="Wieseke N."/>
            <person name="Donath A."/>
            <person name="Petersen M."/>
            <person name="Jones T.C."/>
            <person name="Liu S."/>
            <person name="Zhou X."/>
            <person name="Middendorf M."/>
            <person name="Junglen S."/>
            <person name="Misof B."/>
            <person name="Drosten C."/>
        </authorList>
    </citation>
    <scope>NUCLEOTIDE SEQUENCE</scope>
    <source>
        <strain evidence="1">OKIAV85</strain>
    </source>
</reference>
<evidence type="ECO:0000313" key="2">
    <source>
        <dbReference type="Proteomes" id="UP000680004"/>
    </source>
</evidence>
<dbReference type="EMBL" id="MW039259">
    <property type="protein sequence ID" value="QPB73976.1"/>
    <property type="molecule type" value="Viral_cRNA"/>
</dbReference>
<dbReference type="RefSeq" id="YP_010798601.1">
    <property type="nucleotide sequence ID" value="NC_076500.1"/>
</dbReference>
<protein>
    <submittedName>
        <fullName evidence="1">Uncharacterized protein</fullName>
    </submittedName>
</protein>
<dbReference type="GeneID" id="80536842"/>
<dbReference type="KEGG" id="vg:80536842"/>
<dbReference type="Proteomes" id="UP000680004">
    <property type="component" value="Segment"/>
</dbReference>
<keyword evidence="2" id="KW-1185">Reference proteome</keyword>
<evidence type="ECO:0000313" key="1">
    <source>
        <dbReference type="EMBL" id="QPB73976.1"/>
    </source>
</evidence>
<sequence length="178" mass="20082">MRCEYLVHYELWVSSHCGERGYPFIVKIGTTKRRDPPVPVFSTVEYALFDSADKRHLLLCPRDHHIALLKAHDIDAGIQRIDLTEATGAAKWELTGEKTLVYIKETLQPEEKILKPEYITWLQKHGHTTSSTYVVPNSGREQVHYLPSPPDYPGPPSAPNADELLANSLHRIGITSAT</sequence>